<dbReference type="InterPro" id="IPR021385">
    <property type="entry name" value="DUF3017"/>
</dbReference>
<gene>
    <name evidence="2" type="ORF">GCM10023321_15320</name>
</gene>
<evidence type="ECO:0000313" key="2">
    <source>
        <dbReference type="EMBL" id="GAA5150279.1"/>
    </source>
</evidence>
<keyword evidence="1" id="KW-1133">Transmembrane helix</keyword>
<evidence type="ECO:0000313" key="3">
    <source>
        <dbReference type="Proteomes" id="UP001428817"/>
    </source>
</evidence>
<keyword evidence="1" id="KW-0812">Transmembrane</keyword>
<feature type="transmembrane region" description="Helical" evidence="1">
    <location>
        <begin position="76"/>
        <end position="98"/>
    </location>
</feature>
<name>A0ABP9PPY9_9PSEU</name>
<keyword evidence="1" id="KW-0472">Membrane</keyword>
<organism evidence="2 3">
    <name type="scientific">Pseudonocardia eucalypti</name>
    <dbReference type="NCBI Taxonomy" id="648755"/>
    <lineage>
        <taxon>Bacteria</taxon>
        <taxon>Bacillati</taxon>
        <taxon>Actinomycetota</taxon>
        <taxon>Actinomycetes</taxon>
        <taxon>Pseudonocardiales</taxon>
        <taxon>Pseudonocardiaceae</taxon>
        <taxon>Pseudonocardia</taxon>
    </lineage>
</organism>
<dbReference type="EMBL" id="BAABJP010000007">
    <property type="protein sequence ID" value="GAA5150279.1"/>
    <property type="molecule type" value="Genomic_DNA"/>
</dbReference>
<feature type="transmembrane region" description="Helical" evidence="1">
    <location>
        <begin position="20"/>
        <end position="40"/>
    </location>
</feature>
<comment type="caution">
    <text evidence="2">The sequence shown here is derived from an EMBL/GenBank/DDBJ whole genome shotgun (WGS) entry which is preliminary data.</text>
</comment>
<keyword evidence="3" id="KW-1185">Reference proteome</keyword>
<reference evidence="3" key="1">
    <citation type="journal article" date="2019" name="Int. J. Syst. Evol. Microbiol.">
        <title>The Global Catalogue of Microorganisms (GCM) 10K type strain sequencing project: providing services to taxonomists for standard genome sequencing and annotation.</title>
        <authorList>
            <consortium name="The Broad Institute Genomics Platform"/>
            <consortium name="The Broad Institute Genome Sequencing Center for Infectious Disease"/>
            <person name="Wu L."/>
            <person name="Ma J."/>
        </authorList>
    </citation>
    <scope>NUCLEOTIDE SEQUENCE [LARGE SCALE GENOMIC DNA]</scope>
    <source>
        <strain evidence="3">JCM 18303</strain>
    </source>
</reference>
<proteinExistence type="predicted"/>
<protein>
    <submittedName>
        <fullName evidence="2">DUF3017 domain-containing protein</fullName>
    </submittedName>
</protein>
<accession>A0ABP9PPY9</accession>
<feature type="transmembrane region" description="Helical" evidence="1">
    <location>
        <begin position="46"/>
        <end position="64"/>
    </location>
</feature>
<dbReference type="Pfam" id="PF11222">
    <property type="entry name" value="DUF3017"/>
    <property type="match status" value="1"/>
</dbReference>
<sequence>MTRARGDDGFRRRLAERIPLHGPISIVLVIAVAGFVRVLAEHWREGTGLLGGALLVAGLARVLLPEDRAGLLAVRSQLMDVLCYGGFGVLMVVLAVTIQRAPFLVS</sequence>
<evidence type="ECO:0000256" key="1">
    <source>
        <dbReference type="SAM" id="Phobius"/>
    </source>
</evidence>
<dbReference type="RefSeq" id="WP_185064222.1">
    <property type="nucleotide sequence ID" value="NZ_BAABJP010000007.1"/>
</dbReference>
<dbReference type="Proteomes" id="UP001428817">
    <property type="component" value="Unassembled WGS sequence"/>
</dbReference>